<dbReference type="AlphaFoldDB" id="A0A7W9Q9Y1"/>
<dbReference type="Pfam" id="PF00550">
    <property type="entry name" value="PP-binding"/>
    <property type="match status" value="1"/>
</dbReference>
<dbReference type="InterPro" id="IPR006162">
    <property type="entry name" value="Ppantetheine_attach_site"/>
</dbReference>
<reference evidence="5 6" key="1">
    <citation type="submission" date="2020-08" db="EMBL/GenBank/DDBJ databases">
        <title>Genomic Encyclopedia of Type Strains, Phase III (KMG-III): the genomes of soil and plant-associated and newly described type strains.</title>
        <authorList>
            <person name="Whitman W."/>
        </authorList>
    </citation>
    <scope>NUCLEOTIDE SEQUENCE [LARGE SCALE GENOMIC DNA]</scope>
    <source>
        <strain evidence="5 6">CECT 8305</strain>
    </source>
</reference>
<proteinExistence type="predicted"/>
<evidence type="ECO:0000313" key="5">
    <source>
        <dbReference type="EMBL" id="MBB5935352.1"/>
    </source>
</evidence>
<dbReference type="InterPro" id="IPR009081">
    <property type="entry name" value="PP-bd_ACP"/>
</dbReference>
<dbReference type="SUPFAM" id="SSF47336">
    <property type="entry name" value="ACP-like"/>
    <property type="match status" value="1"/>
</dbReference>
<evidence type="ECO:0000256" key="3">
    <source>
        <dbReference type="SAM" id="MobiDB-lite"/>
    </source>
</evidence>
<dbReference type="Gene3D" id="3.40.50.1820">
    <property type="entry name" value="alpha/beta hydrolase"/>
    <property type="match status" value="1"/>
</dbReference>
<organism evidence="5 6">
    <name type="scientific">Streptomyces zagrosensis</name>
    <dbReference type="NCBI Taxonomy" id="1042984"/>
    <lineage>
        <taxon>Bacteria</taxon>
        <taxon>Bacillati</taxon>
        <taxon>Actinomycetota</taxon>
        <taxon>Actinomycetes</taxon>
        <taxon>Kitasatosporales</taxon>
        <taxon>Streptomycetaceae</taxon>
        <taxon>Streptomyces</taxon>
    </lineage>
</organism>
<name>A0A7W9Q9Y1_9ACTN</name>
<dbReference type="Proteomes" id="UP000588098">
    <property type="component" value="Unassembled WGS sequence"/>
</dbReference>
<keyword evidence="2" id="KW-0597">Phosphoprotein</keyword>
<dbReference type="PROSITE" id="PS00012">
    <property type="entry name" value="PHOSPHOPANTETHEINE"/>
    <property type="match status" value="1"/>
</dbReference>
<sequence>MEHVAPQGLADCFVRQATAPPQATTDDDFFALGGHSLLAMRLVNRIRSILGTEASRHASAGSRERTLAPKSVPLSDALLSTTPPLAVGCKHSGSRHFPAYPGWPSGTVPRRAGTAR</sequence>
<protein>
    <recommendedName>
        <fullName evidence="4">Carrier domain-containing protein</fullName>
    </recommendedName>
</protein>
<dbReference type="InterPro" id="IPR036736">
    <property type="entry name" value="ACP-like_sf"/>
</dbReference>
<comment type="caution">
    <text evidence="5">The sequence shown here is derived from an EMBL/GenBank/DDBJ whole genome shotgun (WGS) entry which is preliminary data.</text>
</comment>
<feature type="region of interest" description="Disordered" evidence="3">
    <location>
        <begin position="90"/>
        <end position="116"/>
    </location>
</feature>
<evidence type="ECO:0000259" key="4">
    <source>
        <dbReference type="Pfam" id="PF00550"/>
    </source>
</evidence>
<dbReference type="RefSeq" id="WP_312866831.1">
    <property type="nucleotide sequence ID" value="NZ_JACHJL010000005.1"/>
</dbReference>
<feature type="region of interest" description="Disordered" evidence="3">
    <location>
        <begin position="53"/>
        <end position="76"/>
    </location>
</feature>
<dbReference type="InterPro" id="IPR029058">
    <property type="entry name" value="AB_hydrolase_fold"/>
</dbReference>
<gene>
    <name evidence="5" type="ORF">FHS42_002414</name>
</gene>
<dbReference type="EMBL" id="JACHJL010000005">
    <property type="protein sequence ID" value="MBB5935352.1"/>
    <property type="molecule type" value="Genomic_DNA"/>
</dbReference>
<accession>A0A7W9Q9Y1</accession>
<evidence type="ECO:0000313" key="6">
    <source>
        <dbReference type="Proteomes" id="UP000588098"/>
    </source>
</evidence>
<feature type="domain" description="Carrier" evidence="4">
    <location>
        <begin position="9"/>
        <end position="55"/>
    </location>
</feature>
<keyword evidence="1" id="KW-0596">Phosphopantetheine</keyword>
<evidence type="ECO:0000256" key="2">
    <source>
        <dbReference type="ARBA" id="ARBA00022553"/>
    </source>
</evidence>
<keyword evidence="6" id="KW-1185">Reference proteome</keyword>
<evidence type="ECO:0000256" key="1">
    <source>
        <dbReference type="ARBA" id="ARBA00022450"/>
    </source>
</evidence>